<feature type="region of interest" description="Disordered" evidence="1">
    <location>
        <begin position="1"/>
        <end position="44"/>
    </location>
</feature>
<keyword evidence="3" id="KW-1185">Reference proteome</keyword>
<dbReference type="AlphaFoldDB" id="A0A392QXY2"/>
<protein>
    <submittedName>
        <fullName evidence="2">Uncharacterized protein</fullName>
    </submittedName>
</protein>
<evidence type="ECO:0000256" key="1">
    <source>
        <dbReference type="SAM" id="MobiDB-lite"/>
    </source>
</evidence>
<evidence type="ECO:0000313" key="3">
    <source>
        <dbReference type="Proteomes" id="UP000265520"/>
    </source>
</evidence>
<organism evidence="2 3">
    <name type="scientific">Trifolium medium</name>
    <dbReference type="NCBI Taxonomy" id="97028"/>
    <lineage>
        <taxon>Eukaryota</taxon>
        <taxon>Viridiplantae</taxon>
        <taxon>Streptophyta</taxon>
        <taxon>Embryophyta</taxon>
        <taxon>Tracheophyta</taxon>
        <taxon>Spermatophyta</taxon>
        <taxon>Magnoliopsida</taxon>
        <taxon>eudicotyledons</taxon>
        <taxon>Gunneridae</taxon>
        <taxon>Pentapetalae</taxon>
        <taxon>rosids</taxon>
        <taxon>fabids</taxon>
        <taxon>Fabales</taxon>
        <taxon>Fabaceae</taxon>
        <taxon>Papilionoideae</taxon>
        <taxon>50 kb inversion clade</taxon>
        <taxon>NPAAA clade</taxon>
        <taxon>Hologalegina</taxon>
        <taxon>IRL clade</taxon>
        <taxon>Trifolieae</taxon>
        <taxon>Trifolium</taxon>
    </lineage>
</organism>
<dbReference type="Proteomes" id="UP000265520">
    <property type="component" value="Unassembled WGS sequence"/>
</dbReference>
<reference evidence="2 3" key="1">
    <citation type="journal article" date="2018" name="Front. Plant Sci.">
        <title>Red Clover (Trifolium pratense) and Zigzag Clover (T. medium) - A Picture of Genomic Similarities and Differences.</title>
        <authorList>
            <person name="Dluhosova J."/>
            <person name="Istvanek J."/>
            <person name="Nedelnik J."/>
            <person name="Repkova J."/>
        </authorList>
    </citation>
    <scope>NUCLEOTIDE SEQUENCE [LARGE SCALE GENOMIC DNA]</scope>
    <source>
        <strain evidence="3">cv. 10/8</strain>
        <tissue evidence="2">Leaf</tissue>
    </source>
</reference>
<sequence>PLQPGETNQRHEGIAAEAETHEVISGEIEDDGEGDKPPQSLESQIESDKKLWVEVLSGNRNPGNGMKIEFVTPKIVNGEIEVQIDEADIINETCITMRRATSSCVFIHMLIGILC</sequence>
<feature type="non-terminal residue" evidence="2">
    <location>
        <position position="1"/>
    </location>
</feature>
<evidence type="ECO:0000313" key="2">
    <source>
        <dbReference type="EMBL" id="MCI29223.1"/>
    </source>
</evidence>
<name>A0A392QXY2_9FABA</name>
<accession>A0A392QXY2</accession>
<comment type="caution">
    <text evidence="2">The sequence shown here is derived from an EMBL/GenBank/DDBJ whole genome shotgun (WGS) entry which is preliminary data.</text>
</comment>
<dbReference type="EMBL" id="LXQA010171151">
    <property type="protein sequence ID" value="MCI29223.1"/>
    <property type="molecule type" value="Genomic_DNA"/>
</dbReference>
<proteinExistence type="predicted"/>
<feature type="compositionally biased region" description="Basic and acidic residues" evidence="1">
    <location>
        <begin position="8"/>
        <end position="24"/>
    </location>
</feature>